<keyword evidence="10 15" id="KW-0418">Kinase</keyword>
<evidence type="ECO:0000256" key="14">
    <source>
        <dbReference type="ARBA" id="ARBA00048070"/>
    </source>
</evidence>
<dbReference type="InterPro" id="IPR035966">
    <property type="entry name" value="PKF_sf"/>
</dbReference>
<name>A0A267MGV7_9FIRM</name>
<feature type="binding site" description="in other chain" evidence="15">
    <location>
        <position position="154"/>
    </location>
    <ligand>
        <name>ADP</name>
        <dbReference type="ChEBI" id="CHEBI:456216"/>
        <note>allosteric activator; ligand shared between dimeric partners</note>
    </ligand>
</feature>
<feature type="binding site" evidence="15">
    <location>
        <position position="11"/>
    </location>
    <ligand>
        <name>ATP</name>
        <dbReference type="ChEBI" id="CHEBI:30616"/>
    </ligand>
</feature>
<dbReference type="GO" id="GO:0005945">
    <property type="term" value="C:6-phosphofructokinase complex"/>
    <property type="evidence" value="ECO:0007669"/>
    <property type="project" value="TreeGrafter"/>
</dbReference>
<feature type="binding site" evidence="15">
    <location>
        <position position="162"/>
    </location>
    <ligand>
        <name>substrate</name>
        <note>ligand shared between dimeric partners</note>
    </ligand>
</feature>
<dbReference type="HAMAP" id="MF_00339">
    <property type="entry name" value="Phosphofructokinase_I_B1"/>
    <property type="match status" value="1"/>
</dbReference>
<keyword evidence="18" id="KW-1185">Reference proteome</keyword>
<comment type="similarity">
    <text evidence="15">Belongs to the phosphofructokinase type A (PFKA) family. ATP-dependent PFK group I subfamily. Prokaryotic clade 'B1' sub-subfamily.</text>
</comment>
<keyword evidence="13 15" id="KW-0324">Glycolysis</keyword>
<evidence type="ECO:0000313" key="17">
    <source>
        <dbReference type="EMBL" id="PAB58148.1"/>
    </source>
</evidence>
<dbReference type="AlphaFoldDB" id="A0A267MGV7"/>
<feature type="binding site" evidence="15">
    <location>
        <position position="103"/>
    </location>
    <ligand>
        <name>Mg(2+)</name>
        <dbReference type="ChEBI" id="CHEBI:18420"/>
        <note>catalytic</note>
    </ligand>
</feature>
<evidence type="ECO:0000256" key="3">
    <source>
        <dbReference type="ARBA" id="ARBA00004496"/>
    </source>
</evidence>
<evidence type="ECO:0000259" key="16">
    <source>
        <dbReference type="Pfam" id="PF00365"/>
    </source>
</evidence>
<dbReference type="GO" id="GO:0048029">
    <property type="term" value="F:monosaccharide binding"/>
    <property type="evidence" value="ECO:0007669"/>
    <property type="project" value="TreeGrafter"/>
</dbReference>
<evidence type="ECO:0000256" key="2">
    <source>
        <dbReference type="ARBA" id="ARBA00002659"/>
    </source>
</evidence>
<keyword evidence="8 15" id="KW-0479">Metal-binding</keyword>
<dbReference type="Pfam" id="PF00365">
    <property type="entry name" value="PFK"/>
    <property type="match status" value="1"/>
</dbReference>
<dbReference type="GO" id="GO:0006002">
    <property type="term" value="P:fructose 6-phosphate metabolic process"/>
    <property type="evidence" value="ECO:0007669"/>
    <property type="project" value="UniProtKB-UniRule"/>
</dbReference>
<keyword evidence="11 15" id="KW-0067">ATP-binding</keyword>
<feature type="binding site" evidence="15">
    <location>
        <begin position="21"/>
        <end position="25"/>
    </location>
    <ligand>
        <name>ADP</name>
        <dbReference type="ChEBI" id="CHEBI:456216"/>
        <note>allosteric activator; ligand shared between dimeric partners</note>
    </ligand>
</feature>
<dbReference type="FunFam" id="3.40.50.450:FF:000001">
    <property type="entry name" value="ATP-dependent 6-phosphofructokinase"/>
    <property type="match status" value="1"/>
</dbReference>
<evidence type="ECO:0000256" key="11">
    <source>
        <dbReference type="ARBA" id="ARBA00022840"/>
    </source>
</evidence>
<dbReference type="InterPro" id="IPR012828">
    <property type="entry name" value="PFKA_ATP_prok"/>
</dbReference>
<comment type="catalytic activity">
    <reaction evidence="14 15">
        <text>beta-D-fructose 6-phosphate + ATP = beta-D-fructose 1,6-bisphosphate + ADP + H(+)</text>
        <dbReference type="Rhea" id="RHEA:16109"/>
        <dbReference type="ChEBI" id="CHEBI:15378"/>
        <dbReference type="ChEBI" id="CHEBI:30616"/>
        <dbReference type="ChEBI" id="CHEBI:32966"/>
        <dbReference type="ChEBI" id="CHEBI:57634"/>
        <dbReference type="ChEBI" id="CHEBI:456216"/>
        <dbReference type="EC" id="2.7.1.11"/>
    </reaction>
</comment>
<dbReference type="InterPro" id="IPR015912">
    <property type="entry name" value="Phosphofructokinase_CS"/>
</dbReference>
<dbReference type="InterPro" id="IPR022953">
    <property type="entry name" value="ATP_PFK"/>
</dbReference>
<dbReference type="RefSeq" id="WP_095134901.1">
    <property type="nucleotide sequence ID" value="NZ_NIBG01000019.1"/>
</dbReference>
<evidence type="ECO:0000313" key="18">
    <source>
        <dbReference type="Proteomes" id="UP000216024"/>
    </source>
</evidence>
<dbReference type="GO" id="GO:0061621">
    <property type="term" value="P:canonical glycolysis"/>
    <property type="evidence" value="ECO:0007669"/>
    <property type="project" value="TreeGrafter"/>
</dbReference>
<evidence type="ECO:0000256" key="1">
    <source>
        <dbReference type="ARBA" id="ARBA00001946"/>
    </source>
</evidence>
<feature type="binding site" evidence="15">
    <location>
        <begin position="72"/>
        <end position="73"/>
    </location>
    <ligand>
        <name>ATP</name>
        <dbReference type="ChEBI" id="CHEBI:30616"/>
    </ligand>
</feature>
<comment type="cofactor">
    <cofactor evidence="1 15">
        <name>Mg(2+)</name>
        <dbReference type="ChEBI" id="CHEBI:18420"/>
    </cofactor>
</comment>
<feature type="domain" description="Phosphofructokinase" evidence="16">
    <location>
        <begin position="3"/>
        <end position="275"/>
    </location>
</feature>
<comment type="pathway">
    <text evidence="4 15">Carbohydrate degradation; glycolysis; D-glyceraldehyde 3-phosphate and glycerone phosphate from D-glucose: step 3/4.</text>
</comment>
<evidence type="ECO:0000256" key="12">
    <source>
        <dbReference type="ARBA" id="ARBA00022842"/>
    </source>
</evidence>
<dbReference type="PANTHER" id="PTHR13697:SF4">
    <property type="entry name" value="ATP-DEPENDENT 6-PHOSPHOFRUCTOKINASE"/>
    <property type="match status" value="1"/>
</dbReference>
<feature type="binding site" description="in other chain" evidence="15">
    <location>
        <begin position="213"/>
        <end position="215"/>
    </location>
    <ligand>
        <name>ADP</name>
        <dbReference type="ChEBI" id="CHEBI:456216"/>
        <note>allosteric activator; ligand shared between dimeric partners</note>
    </ligand>
</feature>
<feature type="binding site" description="in other chain" evidence="15">
    <location>
        <begin position="185"/>
        <end position="187"/>
    </location>
    <ligand>
        <name>ADP</name>
        <dbReference type="ChEBI" id="CHEBI:456216"/>
        <note>allosteric activator; ligand shared between dimeric partners</note>
    </ligand>
</feature>
<comment type="subcellular location">
    <subcellularLocation>
        <location evidence="3 15">Cytoplasm</location>
    </subcellularLocation>
</comment>
<dbReference type="GO" id="GO:0070095">
    <property type="term" value="F:fructose-6-phosphate binding"/>
    <property type="evidence" value="ECO:0007669"/>
    <property type="project" value="TreeGrafter"/>
</dbReference>
<reference evidence="17 18" key="1">
    <citation type="submission" date="2017-06" db="EMBL/GenBank/DDBJ databases">
        <title>Draft genome sequence of anaerobic fermentative bacterium Anaeromicrobium sediminis DY2726D isolated from West Pacific Ocean sediments.</title>
        <authorList>
            <person name="Zeng X."/>
        </authorList>
    </citation>
    <scope>NUCLEOTIDE SEQUENCE [LARGE SCALE GENOMIC DNA]</scope>
    <source>
        <strain evidence="17 18">DY2726D</strain>
    </source>
</reference>
<dbReference type="EC" id="2.7.1.11" evidence="15"/>
<keyword evidence="7 15" id="KW-0808">Transferase</keyword>
<feature type="binding site" description="in other chain" evidence="15">
    <location>
        <begin position="169"/>
        <end position="171"/>
    </location>
    <ligand>
        <name>substrate</name>
        <note>ligand shared between dimeric partners</note>
    </ligand>
</feature>
<feature type="active site" description="Proton acceptor" evidence="15">
    <location>
        <position position="127"/>
    </location>
</feature>
<comment type="caution">
    <text evidence="17">The sequence shown here is derived from an EMBL/GenBank/DDBJ whole genome shotgun (WGS) entry which is preliminary data.</text>
</comment>
<dbReference type="GO" id="GO:0046872">
    <property type="term" value="F:metal ion binding"/>
    <property type="evidence" value="ECO:0007669"/>
    <property type="project" value="UniProtKB-KW"/>
</dbReference>
<evidence type="ECO:0000256" key="4">
    <source>
        <dbReference type="ARBA" id="ARBA00004679"/>
    </source>
</evidence>
<keyword evidence="5 15" id="KW-0963">Cytoplasm</keyword>
<evidence type="ECO:0000256" key="8">
    <source>
        <dbReference type="ARBA" id="ARBA00022723"/>
    </source>
</evidence>
<feature type="binding site" description="in other chain" evidence="15">
    <location>
        <begin position="249"/>
        <end position="252"/>
    </location>
    <ligand>
        <name>substrate</name>
        <note>ligand shared between dimeric partners</note>
    </ligand>
</feature>
<dbReference type="PANTHER" id="PTHR13697">
    <property type="entry name" value="PHOSPHOFRUCTOKINASE"/>
    <property type="match status" value="1"/>
</dbReference>
<sequence>MKKIGVLTSGGDSPGMNAAVRAVVRAGIYNGLEVVGIKRGYAGLINGEIQNMDLSSVADIIHRGGTILRSARCLEMKEDEGFKKALNVIDIFGIEGIVVIGGDGSMRGAEKLSKAGIATMGLPGTIDNDLAYTDYTIGFKTAVNTVLGAISNIRDTSASHDRVSIIEVMGRHCGDIALYSGIAGGAESIIVPEVEFSVEEICKRLIQSKNRGKRHSIIMLAEGIGNAYDITKEIQEKSGLEARLTTLGHLQRGGSPVAYDRILASRMGERAVKLLMEGKKSRAIGITGTDIRDHDISEALSMKKEINMELYELAKVLSI</sequence>
<evidence type="ECO:0000256" key="10">
    <source>
        <dbReference type="ARBA" id="ARBA00022777"/>
    </source>
</evidence>
<dbReference type="FunFam" id="3.40.50.460:FF:000002">
    <property type="entry name" value="ATP-dependent 6-phosphofructokinase"/>
    <property type="match status" value="1"/>
</dbReference>
<evidence type="ECO:0000256" key="7">
    <source>
        <dbReference type="ARBA" id="ARBA00022679"/>
    </source>
</evidence>
<dbReference type="PROSITE" id="PS00433">
    <property type="entry name" value="PHOSPHOFRUCTOKINASE"/>
    <property type="match status" value="1"/>
</dbReference>
<keyword evidence="9 15" id="KW-0547">Nucleotide-binding</keyword>
<dbReference type="GO" id="GO:0016208">
    <property type="term" value="F:AMP binding"/>
    <property type="evidence" value="ECO:0007669"/>
    <property type="project" value="TreeGrafter"/>
</dbReference>
<feature type="binding site" description="in other chain" evidence="15">
    <location>
        <position position="211"/>
    </location>
    <ligand>
        <name>ADP</name>
        <dbReference type="ChEBI" id="CHEBI:456216"/>
        <note>allosteric activator; ligand shared between dimeric partners</note>
    </ligand>
</feature>
<dbReference type="NCBIfam" id="NF002872">
    <property type="entry name" value="PRK03202.1"/>
    <property type="match status" value="1"/>
</dbReference>
<dbReference type="Gene3D" id="3.40.50.450">
    <property type="match status" value="1"/>
</dbReference>
<keyword evidence="12 15" id="KW-0460">Magnesium</keyword>
<comment type="caution">
    <text evidence="15">Lacks conserved residue(s) required for the propagation of feature annotation.</text>
</comment>
<gene>
    <name evidence="15 17" type="primary">pfkA</name>
    <name evidence="17" type="ORF">CCE28_16880</name>
</gene>
<keyword evidence="6 15" id="KW-0021">Allosteric enzyme</keyword>
<dbReference type="NCBIfam" id="TIGR02482">
    <property type="entry name" value="PFKA_ATP"/>
    <property type="match status" value="1"/>
</dbReference>
<dbReference type="UniPathway" id="UPA00109">
    <property type="reaction ID" value="UER00182"/>
</dbReference>
<dbReference type="GO" id="GO:0042802">
    <property type="term" value="F:identical protein binding"/>
    <property type="evidence" value="ECO:0007669"/>
    <property type="project" value="TreeGrafter"/>
</dbReference>
<dbReference type="InterPro" id="IPR012003">
    <property type="entry name" value="ATP_PFK_prok-type"/>
</dbReference>
<feature type="binding site" description="in other chain" evidence="15">
    <location>
        <position position="222"/>
    </location>
    <ligand>
        <name>substrate</name>
        <note>ligand shared between dimeric partners</note>
    </ligand>
</feature>
<protein>
    <recommendedName>
        <fullName evidence="15">ATP-dependent 6-phosphofructokinase</fullName>
        <shortName evidence="15">ATP-PFK</shortName>
        <shortName evidence="15">Phosphofructokinase</shortName>
        <ecNumber evidence="15">2.7.1.11</ecNumber>
    </recommendedName>
    <alternativeName>
        <fullName evidence="15">Phosphohexokinase</fullName>
    </alternativeName>
</protein>
<accession>A0A267MGV7</accession>
<feature type="binding site" evidence="15">
    <location>
        <position position="243"/>
    </location>
    <ligand>
        <name>substrate</name>
        <note>ligand shared between dimeric partners</note>
    </ligand>
</feature>
<evidence type="ECO:0000256" key="5">
    <source>
        <dbReference type="ARBA" id="ARBA00022490"/>
    </source>
</evidence>
<dbReference type="SUPFAM" id="SSF53784">
    <property type="entry name" value="Phosphofructokinase"/>
    <property type="match status" value="1"/>
</dbReference>
<feature type="binding site" description="in other chain" evidence="15">
    <location>
        <begin position="125"/>
        <end position="127"/>
    </location>
    <ligand>
        <name>substrate</name>
        <note>ligand shared between dimeric partners</note>
    </ligand>
</feature>
<dbReference type="GO" id="GO:0003872">
    <property type="term" value="F:6-phosphofructokinase activity"/>
    <property type="evidence" value="ECO:0007669"/>
    <property type="project" value="UniProtKB-UniRule"/>
</dbReference>
<evidence type="ECO:0000256" key="15">
    <source>
        <dbReference type="HAMAP-Rule" id="MF_00339"/>
    </source>
</evidence>
<evidence type="ECO:0000256" key="13">
    <source>
        <dbReference type="ARBA" id="ARBA00023152"/>
    </source>
</evidence>
<evidence type="ECO:0000256" key="9">
    <source>
        <dbReference type="ARBA" id="ARBA00022741"/>
    </source>
</evidence>
<comment type="subunit">
    <text evidence="15">Homotetramer.</text>
</comment>
<organism evidence="17 18">
    <name type="scientific">Anaeromicrobium sediminis</name>
    <dbReference type="NCBI Taxonomy" id="1478221"/>
    <lineage>
        <taxon>Bacteria</taxon>
        <taxon>Bacillati</taxon>
        <taxon>Bacillota</taxon>
        <taxon>Clostridia</taxon>
        <taxon>Peptostreptococcales</taxon>
        <taxon>Thermotaleaceae</taxon>
        <taxon>Anaeromicrobium</taxon>
    </lineage>
</organism>
<proteinExistence type="inferred from homology"/>
<comment type="function">
    <text evidence="2 15">Catalyzes the phosphorylation of D-fructose 6-phosphate to fructose 1,6-bisphosphate by ATP, the first committing step of glycolysis.</text>
</comment>
<dbReference type="EMBL" id="NIBG01000019">
    <property type="protein sequence ID" value="PAB58148.1"/>
    <property type="molecule type" value="Genomic_DNA"/>
</dbReference>
<dbReference type="Gene3D" id="3.40.50.460">
    <property type="entry name" value="Phosphofructokinase domain"/>
    <property type="match status" value="1"/>
</dbReference>
<dbReference type="InterPro" id="IPR000023">
    <property type="entry name" value="Phosphofructokinase_dom"/>
</dbReference>
<feature type="binding site" evidence="15">
    <location>
        <begin position="102"/>
        <end position="105"/>
    </location>
    <ligand>
        <name>ATP</name>
        <dbReference type="ChEBI" id="CHEBI:30616"/>
    </ligand>
</feature>
<dbReference type="PIRSF" id="PIRSF000532">
    <property type="entry name" value="ATP_PFK_prok"/>
    <property type="match status" value="1"/>
</dbReference>
<dbReference type="PRINTS" id="PR00476">
    <property type="entry name" value="PHFRCTKINASE"/>
</dbReference>
<dbReference type="Proteomes" id="UP000216024">
    <property type="component" value="Unassembled WGS sequence"/>
</dbReference>
<dbReference type="GO" id="GO:0005524">
    <property type="term" value="F:ATP binding"/>
    <property type="evidence" value="ECO:0007669"/>
    <property type="project" value="UniProtKB-UniRule"/>
</dbReference>
<dbReference type="OrthoDB" id="9802503at2"/>
<evidence type="ECO:0000256" key="6">
    <source>
        <dbReference type="ARBA" id="ARBA00022533"/>
    </source>
</evidence>
<dbReference type="GO" id="GO:0030388">
    <property type="term" value="P:fructose 1,6-bisphosphate metabolic process"/>
    <property type="evidence" value="ECO:0007669"/>
    <property type="project" value="TreeGrafter"/>
</dbReference>
<comment type="activity regulation">
    <text evidence="15">Allosterically activated by ADP and other diphosphonucleosides, and allosterically inhibited by phosphoenolpyruvate.</text>
</comment>